<evidence type="ECO:0000313" key="5">
    <source>
        <dbReference type="EMBL" id="NMO22470.1"/>
    </source>
</evidence>
<keyword evidence="3" id="KW-0804">Transcription</keyword>
<dbReference type="PANTHER" id="PTHR42756:SF1">
    <property type="entry name" value="TRANSCRIPTIONAL REPRESSOR OF EMRAB OPERON"/>
    <property type="match status" value="1"/>
</dbReference>
<dbReference type="InterPro" id="IPR036388">
    <property type="entry name" value="WH-like_DNA-bd_sf"/>
</dbReference>
<evidence type="ECO:0000256" key="3">
    <source>
        <dbReference type="ARBA" id="ARBA00023163"/>
    </source>
</evidence>
<dbReference type="SUPFAM" id="SSF46785">
    <property type="entry name" value="Winged helix' DNA-binding domain"/>
    <property type="match status" value="1"/>
</dbReference>
<comment type="caution">
    <text evidence="5">The sequence shown here is derived from an EMBL/GenBank/DDBJ whole genome shotgun (WGS) entry which is preliminary data.</text>
</comment>
<dbReference type="SMART" id="SM00347">
    <property type="entry name" value="HTH_MARR"/>
    <property type="match status" value="1"/>
</dbReference>
<evidence type="ECO:0000259" key="4">
    <source>
        <dbReference type="PROSITE" id="PS50995"/>
    </source>
</evidence>
<evidence type="ECO:0000313" key="6">
    <source>
        <dbReference type="Proteomes" id="UP000518300"/>
    </source>
</evidence>
<dbReference type="InterPro" id="IPR000835">
    <property type="entry name" value="HTH_MarR-typ"/>
</dbReference>
<sequence>MTLVEQVASLRRTFRRLVSERLGEQTGRPFMQLLALKVIAGGVASQAMLADRLSVDAPAASRLVDRLEEDGLVIRRAGENRRCLKLELTEKAQGEVQLLRDALQWMDGELCHYLEEAEVTELKRLLGKLQDGLLRAAEGTAPSAYGVDD</sequence>
<dbReference type="GO" id="GO:0003677">
    <property type="term" value="F:DNA binding"/>
    <property type="evidence" value="ECO:0007669"/>
    <property type="project" value="UniProtKB-KW"/>
</dbReference>
<keyword evidence="6" id="KW-1185">Reference proteome</keyword>
<keyword evidence="1" id="KW-0805">Transcription regulation</keyword>
<gene>
    <name evidence="5" type="ORF">HG543_47580</name>
</gene>
<accession>A0A848LY00</accession>
<dbReference type="PRINTS" id="PR00598">
    <property type="entry name" value="HTHMARR"/>
</dbReference>
<proteinExistence type="predicted"/>
<dbReference type="GO" id="GO:0003700">
    <property type="term" value="F:DNA-binding transcription factor activity"/>
    <property type="evidence" value="ECO:0007669"/>
    <property type="project" value="InterPro"/>
</dbReference>
<protein>
    <submittedName>
        <fullName evidence="5">MarR family transcriptional regulator</fullName>
    </submittedName>
</protein>
<dbReference type="Gene3D" id="1.10.10.10">
    <property type="entry name" value="Winged helix-like DNA-binding domain superfamily/Winged helix DNA-binding domain"/>
    <property type="match status" value="1"/>
</dbReference>
<dbReference type="Proteomes" id="UP000518300">
    <property type="component" value="Unassembled WGS sequence"/>
</dbReference>
<keyword evidence="2" id="KW-0238">DNA-binding</keyword>
<dbReference type="PROSITE" id="PS50995">
    <property type="entry name" value="HTH_MARR_2"/>
    <property type="match status" value="1"/>
</dbReference>
<feature type="domain" description="HTH marR-type" evidence="4">
    <location>
        <begin position="1"/>
        <end position="131"/>
    </location>
</feature>
<dbReference type="Pfam" id="PF12802">
    <property type="entry name" value="MarR_2"/>
    <property type="match status" value="1"/>
</dbReference>
<evidence type="ECO:0000256" key="2">
    <source>
        <dbReference type="ARBA" id="ARBA00023125"/>
    </source>
</evidence>
<dbReference type="AlphaFoldDB" id="A0A848LY00"/>
<name>A0A848LY00_9BACT</name>
<dbReference type="EMBL" id="JABBJJ010000426">
    <property type="protein sequence ID" value="NMO22470.1"/>
    <property type="molecule type" value="Genomic_DNA"/>
</dbReference>
<reference evidence="5 6" key="1">
    <citation type="submission" date="2020-04" db="EMBL/GenBank/DDBJ databases">
        <title>Draft genome of Pyxidicoccus fallax type strain.</title>
        <authorList>
            <person name="Whitworth D.E."/>
        </authorList>
    </citation>
    <scope>NUCLEOTIDE SEQUENCE [LARGE SCALE GENOMIC DNA]</scope>
    <source>
        <strain evidence="5 6">DSM 14698</strain>
    </source>
</reference>
<organism evidence="5 6">
    <name type="scientific">Pyxidicoccus fallax</name>
    <dbReference type="NCBI Taxonomy" id="394095"/>
    <lineage>
        <taxon>Bacteria</taxon>
        <taxon>Pseudomonadati</taxon>
        <taxon>Myxococcota</taxon>
        <taxon>Myxococcia</taxon>
        <taxon>Myxococcales</taxon>
        <taxon>Cystobacterineae</taxon>
        <taxon>Myxococcaceae</taxon>
        <taxon>Pyxidicoccus</taxon>
    </lineage>
</organism>
<dbReference type="PANTHER" id="PTHR42756">
    <property type="entry name" value="TRANSCRIPTIONAL REGULATOR, MARR"/>
    <property type="match status" value="1"/>
</dbReference>
<dbReference type="InterPro" id="IPR036390">
    <property type="entry name" value="WH_DNA-bd_sf"/>
</dbReference>
<evidence type="ECO:0000256" key="1">
    <source>
        <dbReference type="ARBA" id="ARBA00023015"/>
    </source>
</evidence>